<dbReference type="GO" id="GO:0016874">
    <property type="term" value="F:ligase activity"/>
    <property type="evidence" value="ECO:0007669"/>
    <property type="project" value="UniProtKB-KW"/>
</dbReference>
<feature type="domain" description="Ketosynthase family 3 (KS3)" evidence="11">
    <location>
        <begin position="33"/>
        <end position="456"/>
    </location>
</feature>
<dbReference type="RefSeq" id="WP_378303169.1">
    <property type="nucleotide sequence ID" value="NZ_JBHUKS010000006.1"/>
</dbReference>
<dbReference type="EC" id="2.3.1.-" evidence="13"/>
<proteinExistence type="predicted"/>
<feature type="region of interest" description="N-terminal hotdog fold" evidence="9">
    <location>
        <begin position="926"/>
        <end position="1052"/>
    </location>
</feature>
<comment type="caution">
    <text evidence="9">Lacks conserved residue(s) required for the propagation of feature annotation.</text>
</comment>
<dbReference type="Pfam" id="PF14765">
    <property type="entry name" value="PS-DH"/>
    <property type="match status" value="1"/>
</dbReference>
<dbReference type="EMBL" id="JBHUKS010000006">
    <property type="protein sequence ID" value="MFD2467962.1"/>
    <property type="molecule type" value="Genomic_DNA"/>
</dbReference>
<keyword evidence="5 13" id="KW-0808">Transferase</keyword>
<evidence type="ECO:0000256" key="1">
    <source>
        <dbReference type="ARBA" id="ARBA00001957"/>
    </source>
</evidence>
<evidence type="ECO:0000259" key="12">
    <source>
        <dbReference type="PROSITE" id="PS52019"/>
    </source>
</evidence>
<reference evidence="14" key="1">
    <citation type="journal article" date="2019" name="Int. J. Syst. Evol. Microbiol.">
        <title>The Global Catalogue of Microorganisms (GCM) 10K type strain sequencing project: providing services to taxonomists for standard genome sequencing and annotation.</title>
        <authorList>
            <consortium name="The Broad Institute Genomics Platform"/>
            <consortium name="The Broad Institute Genome Sequencing Center for Infectious Disease"/>
            <person name="Wu L."/>
            <person name="Ma J."/>
        </authorList>
    </citation>
    <scope>NUCLEOTIDE SEQUENCE [LARGE SCALE GENOMIC DNA]</scope>
    <source>
        <strain evidence="14">CGMCC 4.7641</strain>
    </source>
</reference>
<dbReference type="Pfam" id="PF02801">
    <property type="entry name" value="Ketoacyl-synt_C"/>
    <property type="match status" value="1"/>
</dbReference>
<keyword evidence="7" id="KW-0511">Multifunctional enzyme</keyword>
<dbReference type="CDD" id="cd08956">
    <property type="entry name" value="KR_3_FAS_SDR_x"/>
    <property type="match status" value="1"/>
</dbReference>
<evidence type="ECO:0000256" key="4">
    <source>
        <dbReference type="ARBA" id="ARBA00022553"/>
    </source>
</evidence>
<dbReference type="SMART" id="SM00826">
    <property type="entry name" value="PKS_DH"/>
    <property type="match status" value="1"/>
</dbReference>
<dbReference type="GO" id="GO:0016746">
    <property type="term" value="F:acyltransferase activity"/>
    <property type="evidence" value="ECO:0007669"/>
    <property type="project" value="UniProtKB-KW"/>
</dbReference>
<dbReference type="SUPFAM" id="SSF52151">
    <property type="entry name" value="FabD/lysophospholipase-like"/>
    <property type="match status" value="1"/>
</dbReference>
<feature type="domain" description="PKS/mFAS DH" evidence="12">
    <location>
        <begin position="926"/>
        <end position="1221"/>
    </location>
</feature>
<dbReference type="InterPro" id="IPR014030">
    <property type="entry name" value="Ketoacyl_synth_N"/>
</dbReference>
<keyword evidence="6" id="KW-0045">Antibiotic biosynthesis</keyword>
<evidence type="ECO:0000256" key="8">
    <source>
        <dbReference type="ARBA" id="ARBA00023315"/>
    </source>
</evidence>
<dbReference type="InterPro" id="IPR001227">
    <property type="entry name" value="Ac_transferase_dom_sf"/>
</dbReference>
<dbReference type="Pfam" id="PF00698">
    <property type="entry name" value="Acyl_transf_1"/>
    <property type="match status" value="1"/>
</dbReference>
<dbReference type="Gene3D" id="3.10.129.110">
    <property type="entry name" value="Polyketide synthase dehydratase"/>
    <property type="match status" value="1"/>
</dbReference>
<dbReference type="InterPro" id="IPR032821">
    <property type="entry name" value="PKS_assoc"/>
</dbReference>
<dbReference type="SUPFAM" id="SSF55048">
    <property type="entry name" value="Probable ACP-binding domain of malonyl-CoA ACP transacylase"/>
    <property type="match status" value="1"/>
</dbReference>
<keyword evidence="8 13" id="KW-0012">Acyltransferase</keyword>
<dbReference type="Pfam" id="PF22953">
    <property type="entry name" value="SpnB_Rossmann"/>
    <property type="match status" value="1"/>
</dbReference>
<dbReference type="InterPro" id="IPR036736">
    <property type="entry name" value="ACP-like_sf"/>
</dbReference>
<dbReference type="SMART" id="SM00827">
    <property type="entry name" value="PKS_AT"/>
    <property type="match status" value="1"/>
</dbReference>
<dbReference type="SMART" id="SM00823">
    <property type="entry name" value="PKS_PP"/>
    <property type="match status" value="1"/>
</dbReference>
<feature type="region of interest" description="C-terminal hotdog fold" evidence="9">
    <location>
        <begin position="1063"/>
        <end position="1221"/>
    </location>
</feature>
<evidence type="ECO:0000313" key="13">
    <source>
        <dbReference type="EMBL" id="MFD2467962.1"/>
    </source>
</evidence>
<dbReference type="InterPro" id="IPR016036">
    <property type="entry name" value="Malonyl_transacylase_ACP-bd"/>
</dbReference>
<dbReference type="Gene3D" id="3.40.366.10">
    <property type="entry name" value="Malonyl-Coenzyme A Acyl Carrier Protein, domain 2"/>
    <property type="match status" value="1"/>
</dbReference>
<dbReference type="InterPro" id="IPR016035">
    <property type="entry name" value="Acyl_Trfase/lysoPLipase"/>
</dbReference>
<comment type="cofactor">
    <cofactor evidence="1">
        <name>pantetheine 4'-phosphate</name>
        <dbReference type="ChEBI" id="CHEBI:47942"/>
    </cofactor>
</comment>
<dbReference type="SMART" id="SM00822">
    <property type="entry name" value="PKS_KR"/>
    <property type="match status" value="1"/>
</dbReference>
<dbReference type="CDD" id="cd00833">
    <property type="entry name" value="PKS"/>
    <property type="match status" value="1"/>
</dbReference>
<name>A0ABW5H3X5_9PSEU</name>
<protein>
    <submittedName>
        <fullName evidence="13">Type I polyketide synthase</fullName>
        <ecNumber evidence="13">2.3.1.-</ecNumber>
        <ecNumber evidence="13">6.4.-.-</ecNumber>
    </submittedName>
</protein>
<dbReference type="EC" id="6.4.-.-" evidence="13"/>
<dbReference type="PANTHER" id="PTHR43775">
    <property type="entry name" value="FATTY ACID SYNTHASE"/>
    <property type="match status" value="1"/>
</dbReference>
<dbReference type="Pfam" id="PF16197">
    <property type="entry name" value="KAsynt_C_assoc"/>
    <property type="match status" value="1"/>
</dbReference>
<dbReference type="InterPro" id="IPR036291">
    <property type="entry name" value="NAD(P)-bd_dom_sf"/>
</dbReference>
<dbReference type="InterPro" id="IPR020806">
    <property type="entry name" value="PKS_PP-bd"/>
</dbReference>
<evidence type="ECO:0000256" key="9">
    <source>
        <dbReference type="PROSITE-ProRule" id="PRU01363"/>
    </source>
</evidence>
<evidence type="ECO:0000256" key="3">
    <source>
        <dbReference type="ARBA" id="ARBA00022450"/>
    </source>
</evidence>
<dbReference type="SUPFAM" id="SSF47336">
    <property type="entry name" value="ACP-like"/>
    <property type="match status" value="1"/>
</dbReference>
<keyword evidence="13" id="KW-0436">Ligase</keyword>
<dbReference type="InterPro" id="IPR015083">
    <property type="entry name" value="NorB/c/GfsB-D-like_docking"/>
</dbReference>
<dbReference type="InterPro" id="IPR020807">
    <property type="entry name" value="PKS_DH"/>
</dbReference>
<dbReference type="InterPro" id="IPR020841">
    <property type="entry name" value="PKS_Beta-ketoAc_synthase_dom"/>
</dbReference>
<dbReference type="InterPro" id="IPR016039">
    <property type="entry name" value="Thiolase-like"/>
</dbReference>
<dbReference type="Gene3D" id="3.40.50.720">
    <property type="entry name" value="NAD(P)-binding Rossmann-like Domain"/>
    <property type="match status" value="1"/>
</dbReference>
<dbReference type="InterPro" id="IPR042104">
    <property type="entry name" value="PKS_dehydratase_sf"/>
</dbReference>
<keyword evidence="14" id="KW-1185">Reference proteome</keyword>
<dbReference type="InterPro" id="IPR013968">
    <property type="entry name" value="PKS_KR"/>
</dbReference>
<comment type="pathway">
    <text evidence="2">Antibiotic biosynthesis.</text>
</comment>
<dbReference type="Pfam" id="PF08659">
    <property type="entry name" value="KR"/>
    <property type="match status" value="1"/>
</dbReference>
<gene>
    <name evidence="13" type="ORF">ACFSVL_11190</name>
</gene>
<dbReference type="InterPro" id="IPR049900">
    <property type="entry name" value="PKS_mFAS_DH"/>
</dbReference>
<dbReference type="Pfam" id="PF00550">
    <property type="entry name" value="PP-binding"/>
    <property type="match status" value="1"/>
</dbReference>
<dbReference type="InterPro" id="IPR050091">
    <property type="entry name" value="PKS_NRPS_Biosynth_Enz"/>
</dbReference>
<comment type="caution">
    <text evidence="13">The sequence shown here is derived from an EMBL/GenBank/DDBJ whole genome shotgun (WGS) entry which is preliminary data.</text>
</comment>
<evidence type="ECO:0000256" key="2">
    <source>
        <dbReference type="ARBA" id="ARBA00004792"/>
    </source>
</evidence>
<dbReference type="Gene3D" id="3.30.70.3290">
    <property type="match status" value="1"/>
</dbReference>
<dbReference type="InterPro" id="IPR014043">
    <property type="entry name" value="Acyl_transferase_dom"/>
</dbReference>
<dbReference type="InterPro" id="IPR055123">
    <property type="entry name" value="SpnB-like_Rossmann"/>
</dbReference>
<evidence type="ECO:0000256" key="7">
    <source>
        <dbReference type="ARBA" id="ARBA00023268"/>
    </source>
</evidence>
<dbReference type="SUPFAM" id="SSF51735">
    <property type="entry name" value="NAD(P)-binding Rossmann-fold domains"/>
    <property type="match status" value="2"/>
</dbReference>
<evidence type="ECO:0000313" key="14">
    <source>
        <dbReference type="Proteomes" id="UP001597483"/>
    </source>
</evidence>
<dbReference type="Pfam" id="PF00109">
    <property type="entry name" value="ketoacyl-synt"/>
    <property type="match status" value="1"/>
</dbReference>
<dbReference type="PROSITE" id="PS00606">
    <property type="entry name" value="KS3_1"/>
    <property type="match status" value="1"/>
</dbReference>
<sequence length="1837" mass="189119">MMTDERYVEALRKSLKEVERLRRQNEQLVAAAAEPVAIVGIGCRFPGGATSPEALWDLVAHGRDAVSGFPADRGWDLDALAGRDRHGSVASEGGFLDRVADFDAGFFGISPREAAGMDPQQRVLLETAWEALERAGIDPRPLRGSRTGVFVGTKGEDYGDLVAKAGPETDAHGATGRYASVLSGRISYSFGFEGPSMTVDTGCSSSLVSLQLAAQALRNGECSLALAAGVTVMATPAVFVEFTRQGGLAPDGRCKSFADAADGTGWAEGAGVLVVERLSDARRHGHEVLAVLRGGAVNSDGASNGLTAPNGLSQQRVIRAALEAAELSPAEIDAVEGHGTGTTLGDPIEAQALLAVYGPGRAPGRPLWLGSVKSNLAHTQAAAGMAGVIKMIMAMRHGVLPPTLHVDAPSTHVTWSGGGVSLLTERIPWPETGRPRRAGVSAFGISGTNAHVILEQAPAPGAAPEAAAEDVLPWLLSGRTEQGLRAQARALLAHLADAPDQAPADTAFSLARTRAALDRRAVVVGAGREALLAGVRALADGDPAPGLVVGSAAARDRGAVLVFPGQGSQWPGMGGELLAASPAFAARIAECEDALRPFVDWSLTALLRGGEDAAALGRVDVAQPALWAMMVSLAAVWRAHGVEPAAVVGHSQGEIAAACVAGGLSLSDGARVVALRSQAIARTLSGHGAMVSVRATREDALARLERWPGKVSVAAVNGPSAVVVSGDAFALEELVEQYRAEGVRAKWIDVDYASHSAHVDALRGELASALAPIRPRSCDVPFFSTVTGDWIDTAELDAGYWYRNLRGTVQLEPAVRALLGGGHEVFLEASPHPVLAAGLQETIDVAGAADAVVLGSLRRADGGRARLLAALAEAHVHGVPVEWHELVAGGRRADLPTYAFQRQRYWLEPRTGAADPADLGLEPADHPMLGAALDRAGGEGVVLTGRIGLNSQPWLGDHVVLGSAVVPDTAFVEWAMRAGDEIGCAALDELTVHRPLVLGESGSVQVQVVAGPGADAEAAAGRQAVAVYSRGSGGGPWTCHATATMSASTAGAPGSPGWLPEDAEQVEVEQFLAAAETAGHQPGPGFRTVVAVWRRGDELFVETELPEDLRPAADGFAVHPALWQTALAAALAGSGGLALPSRWHGVQVHATGATAARLRLSPDGRGGVSVTAEDPAGVPVLTAASVRPGAISPDLLVPAGPAHRDALFQVRWAPVPGGAPEPVAGRWAVLGAGPAAAAVERAGVPVVTAASLDELGAAGEPVPDLVVLPVDPETADGVAAAAHAAVRDVLTAVQAFLRDSRFGGSRLVVLTRGAIAAAPEEAVDGLAAAGVWGLVRSAQSENPGRIVLADIDEEDSSAKAFAAAVAGAVAADEPQVALRYGTAAVPRLARAETAEGIAEWRLDPTGSGTVLVTGGTGTLGALLCRHLAGRLGVRRLLITSRRGPDADGAAGLREELTELGAAVDIVSCDAANRDELAGVLAGIPAEHPLSAVLHLAGAVDDGVFDALTGDRVDRVLAPKADAALNLHELTRDRNLSAFVLYSSYSGVSGAAGQANYAAANTFLDALAQHRRAGGLPAASLAWGFWEQRSELTGALDATDLARFGREGVRAMTAEQGLGLFDLASTVDDALVVTAPLALRSMDRSAVPPLLRGLVRAVARRNESGGAGRPDGPGLAARLAGWSAADQEKLVLDLVNRHVAAVLGHGSPEAVEPGRGFLELGMTSLTAVELRNRLAAEAGVRLPVTLIFDHPTPIALVRHLRAELGAGDGPVPLLGELERLEAAVAAAEPDAATRALLARRLSAMQWRLEADGAEDAEELAEASDAEMFALIDQELGRG</sequence>
<dbReference type="Proteomes" id="UP001597483">
    <property type="component" value="Unassembled WGS sequence"/>
</dbReference>
<accession>A0ABW5H3X5</accession>
<keyword evidence="4" id="KW-0597">Phosphoprotein</keyword>
<dbReference type="SMART" id="SM00825">
    <property type="entry name" value="PKS_KS"/>
    <property type="match status" value="1"/>
</dbReference>
<keyword evidence="3" id="KW-0596">Phosphopantetheine</keyword>
<evidence type="ECO:0000259" key="11">
    <source>
        <dbReference type="PROSITE" id="PS52004"/>
    </source>
</evidence>
<organism evidence="13 14">
    <name type="scientific">Amycolatopsis silviterrae</name>
    <dbReference type="NCBI Taxonomy" id="1656914"/>
    <lineage>
        <taxon>Bacteria</taxon>
        <taxon>Bacillati</taxon>
        <taxon>Actinomycetota</taxon>
        <taxon>Actinomycetes</taxon>
        <taxon>Pseudonocardiales</taxon>
        <taxon>Pseudonocardiaceae</taxon>
        <taxon>Amycolatopsis</taxon>
    </lineage>
</organism>
<evidence type="ECO:0000259" key="10">
    <source>
        <dbReference type="PROSITE" id="PS50075"/>
    </source>
</evidence>
<dbReference type="Gene3D" id="3.40.47.10">
    <property type="match status" value="1"/>
</dbReference>
<evidence type="ECO:0000256" key="5">
    <source>
        <dbReference type="ARBA" id="ARBA00022679"/>
    </source>
</evidence>
<dbReference type="InterPro" id="IPR049552">
    <property type="entry name" value="PKS_DH_N"/>
</dbReference>
<feature type="domain" description="Carrier" evidence="10">
    <location>
        <begin position="1688"/>
        <end position="1763"/>
    </location>
</feature>
<dbReference type="PROSITE" id="PS50075">
    <property type="entry name" value="CARRIER"/>
    <property type="match status" value="1"/>
</dbReference>
<dbReference type="PROSITE" id="PS52019">
    <property type="entry name" value="PKS_MFAS_DH"/>
    <property type="match status" value="1"/>
</dbReference>
<dbReference type="InterPro" id="IPR049551">
    <property type="entry name" value="PKS_DH_C"/>
</dbReference>
<dbReference type="InterPro" id="IPR014031">
    <property type="entry name" value="Ketoacyl_synth_C"/>
</dbReference>
<evidence type="ECO:0000256" key="6">
    <source>
        <dbReference type="ARBA" id="ARBA00023194"/>
    </source>
</evidence>
<dbReference type="InterPro" id="IPR009081">
    <property type="entry name" value="PP-bd_ACP"/>
</dbReference>
<dbReference type="Pfam" id="PF21089">
    <property type="entry name" value="PKS_DH_N"/>
    <property type="match status" value="1"/>
</dbReference>
<dbReference type="InterPro" id="IPR018201">
    <property type="entry name" value="Ketoacyl_synth_AS"/>
</dbReference>
<dbReference type="SMART" id="SM01294">
    <property type="entry name" value="PKS_PP_betabranch"/>
    <property type="match status" value="1"/>
</dbReference>
<dbReference type="SUPFAM" id="SSF53901">
    <property type="entry name" value="Thiolase-like"/>
    <property type="match status" value="1"/>
</dbReference>
<dbReference type="InterPro" id="IPR057326">
    <property type="entry name" value="KR_dom"/>
</dbReference>
<dbReference type="PROSITE" id="PS52004">
    <property type="entry name" value="KS3_2"/>
    <property type="match status" value="1"/>
</dbReference>
<dbReference type="Pfam" id="PF08990">
    <property type="entry name" value="Docking"/>
    <property type="match status" value="1"/>
</dbReference>
<dbReference type="PANTHER" id="PTHR43775:SF51">
    <property type="entry name" value="INACTIVE PHENOLPHTHIOCEROL SYNTHESIS POLYKETIDE SYNTHASE TYPE I PKS1-RELATED"/>
    <property type="match status" value="1"/>
</dbReference>
<dbReference type="Gene3D" id="1.10.1200.10">
    <property type="entry name" value="ACP-like"/>
    <property type="match status" value="1"/>
</dbReference>